<dbReference type="EMBL" id="BQKI01000001">
    <property type="protein sequence ID" value="GJM86714.1"/>
    <property type="molecule type" value="Genomic_DNA"/>
</dbReference>
<dbReference type="PANTHER" id="PTHR32191">
    <property type="entry name" value="TETRASPANIN-8-RELATED"/>
    <property type="match status" value="1"/>
</dbReference>
<evidence type="ECO:0000256" key="6">
    <source>
        <dbReference type="SAM" id="Phobius"/>
    </source>
</evidence>
<keyword evidence="8" id="KW-1185">Reference proteome</keyword>
<dbReference type="AlphaFoldDB" id="A0AAV5BJW7"/>
<keyword evidence="4 6" id="KW-1133">Transmembrane helix</keyword>
<dbReference type="Pfam" id="PF00335">
    <property type="entry name" value="Tetraspanin"/>
    <property type="match status" value="1"/>
</dbReference>
<proteinExistence type="inferred from homology"/>
<organism evidence="7 8">
    <name type="scientific">Eleusine coracana subsp. coracana</name>
    <dbReference type="NCBI Taxonomy" id="191504"/>
    <lineage>
        <taxon>Eukaryota</taxon>
        <taxon>Viridiplantae</taxon>
        <taxon>Streptophyta</taxon>
        <taxon>Embryophyta</taxon>
        <taxon>Tracheophyta</taxon>
        <taxon>Spermatophyta</taxon>
        <taxon>Magnoliopsida</taxon>
        <taxon>Liliopsida</taxon>
        <taxon>Poales</taxon>
        <taxon>Poaceae</taxon>
        <taxon>PACMAD clade</taxon>
        <taxon>Chloridoideae</taxon>
        <taxon>Cynodonteae</taxon>
        <taxon>Eleusininae</taxon>
        <taxon>Eleusine</taxon>
    </lineage>
</organism>
<dbReference type="GO" id="GO:0016020">
    <property type="term" value="C:membrane"/>
    <property type="evidence" value="ECO:0007669"/>
    <property type="project" value="UniProtKB-SubCell"/>
</dbReference>
<feature type="transmembrane region" description="Helical" evidence="6">
    <location>
        <begin position="12"/>
        <end position="32"/>
    </location>
</feature>
<evidence type="ECO:0000256" key="1">
    <source>
        <dbReference type="ARBA" id="ARBA00004141"/>
    </source>
</evidence>
<comment type="similarity">
    <text evidence="2">Belongs to the tetraspanin (TM4SF) family.</text>
</comment>
<feature type="transmembrane region" description="Helical" evidence="6">
    <location>
        <begin position="240"/>
        <end position="260"/>
    </location>
</feature>
<reference evidence="7" key="1">
    <citation type="journal article" date="2018" name="DNA Res.">
        <title>Multiple hybrid de novo genome assembly of finger millet, an orphan allotetraploid crop.</title>
        <authorList>
            <person name="Hatakeyama M."/>
            <person name="Aluri S."/>
            <person name="Balachadran M.T."/>
            <person name="Sivarajan S.R."/>
            <person name="Patrignani A."/>
            <person name="Gruter S."/>
            <person name="Poveda L."/>
            <person name="Shimizu-Inatsugi R."/>
            <person name="Baeten J."/>
            <person name="Francoijs K.J."/>
            <person name="Nataraja K.N."/>
            <person name="Reddy Y.A.N."/>
            <person name="Phadnis S."/>
            <person name="Ravikumar R.L."/>
            <person name="Schlapbach R."/>
            <person name="Sreeman S.M."/>
            <person name="Shimizu K.K."/>
        </authorList>
    </citation>
    <scope>NUCLEOTIDE SEQUENCE</scope>
</reference>
<evidence type="ECO:0000256" key="5">
    <source>
        <dbReference type="ARBA" id="ARBA00023136"/>
    </source>
</evidence>
<keyword evidence="5 6" id="KW-0472">Membrane</keyword>
<name>A0AAV5BJW7_ELECO</name>
<feature type="transmembrane region" description="Helical" evidence="6">
    <location>
        <begin position="72"/>
        <end position="96"/>
    </location>
</feature>
<comment type="caution">
    <text evidence="7">The sequence shown here is derived from an EMBL/GenBank/DDBJ whole genome shotgun (WGS) entry which is preliminary data.</text>
</comment>
<protein>
    <recommendedName>
        <fullName evidence="9">Senescence-associated protein</fullName>
    </recommendedName>
</protein>
<dbReference type="GO" id="GO:0009734">
    <property type="term" value="P:auxin-activated signaling pathway"/>
    <property type="evidence" value="ECO:0007669"/>
    <property type="project" value="InterPro"/>
</dbReference>
<gene>
    <name evidence="7" type="primary">ga02600</name>
    <name evidence="7" type="ORF">PR202_ga02600</name>
</gene>
<dbReference type="InterPro" id="IPR044991">
    <property type="entry name" value="TET_plant"/>
</dbReference>
<evidence type="ECO:0000256" key="4">
    <source>
        <dbReference type="ARBA" id="ARBA00022989"/>
    </source>
</evidence>
<accession>A0AAV5BJW7</accession>
<keyword evidence="3 6" id="KW-0812">Transmembrane</keyword>
<reference evidence="7" key="2">
    <citation type="submission" date="2021-12" db="EMBL/GenBank/DDBJ databases">
        <title>Resequencing data analysis of finger millet.</title>
        <authorList>
            <person name="Hatakeyama M."/>
            <person name="Aluri S."/>
            <person name="Balachadran M.T."/>
            <person name="Sivarajan S.R."/>
            <person name="Poveda L."/>
            <person name="Shimizu-Inatsugi R."/>
            <person name="Schlapbach R."/>
            <person name="Sreeman S.M."/>
            <person name="Shimizu K.K."/>
        </authorList>
    </citation>
    <scope>NUCLEOTIDE SEQUENCE</scope>
</reference>
<evidence type="ECO:0000313" key="8">
    <source>
        <dbReference type="Proteomes" id="UP001054889"/>
    </source>
</evidence>
<evidence type="ECO:0000313" key="7">
    <source>
        <dbReference type="EMBL" id="GJM86714.1"/>
    </source>
</evidence>
<sequence>MVSLSNGVLGALNAVTLLVSTALIAAGAYIIAHPATECQRLLRLPAMAIGGALLLLSLTALAGACCRATALLWAYAAAMFLLIVAMFAFTAFVFAVTNKAAAAAASGAGYGEYRIGDYSDWLRGRVRDYDTWQRIESCMSDAGVCGGWIGSVDGGIRAGQFYRAYLPRVQSGCCKPPVYCGFKPVNATFWEAPASGPDTVADAVDCKAWSNEQQVLCFRCDACKAGVLTTAENNWRAVGALNFAVLVVLTLVYSISCCAIRSNHRRRY</sequence>
<evidence type="ECO:0000256" key="2">
    <source>
        <dbReference type="ARBA" id="ARBA00006840"/>
    </source>
</evidence>
<evidence type="ECO:0000256" key="3">
    <source>
        <dbReference type="ARBA" id="ARBA00022692"/>
    </source>
</evidence>
<comment type="subcellular location">
    <subcellularLocation>
        <location evidence="1">Membrane</location>
        <topology evidence="1">Multi-pass membrane protein</topology>
    </subcellularLocation>
</comment>
<feature type="transmembrane region" description="Helical" evidence="6">
    <location>
        <begin position="44"/>
        <end position="65"/>
    </location>
</feature>
<evidence type="ECO:0008006" key="9">
    <source>
        <dbReference type="Google" id="ProtNLM"/>
    </source>
</evidence>
<dbReference type="Proteomes" id="UP001054889">
    <property type="component" value="Unassembled WGS sequence"/>
</dbReference>
<dbReference type="InterPro" id="IPR018499">
    <property type="entry name" value="Tetraspanin/Peripherin"/>
</dbReference>